<keyword evidence="3" id="KW-1185">Reference proteome</keyword>
<evidence type="ECO:0000256" key="1">
    <source>
        <dbReference type="SAM" id="MobiDB-lite"/>
    </source>
</evidence>
<comment type="caution">
    <text evidence="2">The sequence shown here is derived from an EMBL/GenBank/DDBJ whole genome shotgun (WGS) entry which is preliminary data.</text>
</comment>
<dbReference type="EMBL" id="BAABME010013754">
    <property type="protein sequence ID" value="GAA0186497.1"/>
    <property type="molecule type" value="Genomic_DNA"/>
</dbReference>
<dbReference type="AlphaFoldDB" id="A0AAV3S1K6"/>
<accession>A0AAV3S1K6</accession>
<protein>
    <submittedName>
        <fullName evidence="2">Uncharacterized protein</fullName>
    </submittedName>
</protein>
<gene>
    <name evidence="2" type="ORF">LIER_33785</name>
</gene>
<organism evidence="2 3">
    <name type="scientific">Lithospermum erythrorhizon</name>
    <name type="common">Purple gromwell</name>
    <name type="synonym">Lithospermum officinale var. erythrorhizon</name>
    <dbReference type="NCBI Taxonomy" id="34254"/>
    <lineage>
        <taxon>Eukaryota</taxon>
        <taxon>Viridiplantae</taxon>
        <taxon>Streptophyta</taxon>
        <taxon>Embryophyta</taxon>
        <taxon>Tracheophyta</taxon>
        <taxon>Spermatophyta</taxon>
        <taxon>Magnoliopsida</taxon>
        <taxon>eudicotyledons</taxon>
        <taxon>Gunneridae</taxon>
        <taxon>Pentapetalae</taxon>
        <taxon>asterids</taxon>
        <taxon>lamiids</taxon>
        <taxon>Boraginales</taxon>
        <taxon>Boraginaceae</taxon>
        <taxon>Boraginoideae</taxon>
        <taxon>Lithospermeae</taxon>
        <taxon>Lithospermum</taxon>
    </lineage>
</organism>
<evidence type="ECO:0000313" key="2">
    <source>
        <dbReference type="EMBL" id="GAA0186497.1"/>
    </source>
</evidence>
<proteinExistence type="predicted"/>
<feature type="region of interest" description="Disordered" evidence="1">
    <location>
        <begin position="84"/>
        <end position="103"/>
    </location>
</feature>
<evidence type="ECO:0000313" key="3">
    <source>
        <dbReference type="Proteomes" id="UP001454036"/>
    </source>
</evidence>
<feature type="region of interest" description="Disordered" evidence="1">
    <location>
        <begin position="1"/>
        <end position="27"/>
    </location>
</feature>
<dbReference type="Proteomes" id="UP001454036">
    <property type="component" value="Unassembled WGS sequence"/>
</dbReference>
<name>A0AAV3S1K6_LITER</name>
<sequence>MAAKSPVASGRDTPHQDRPTYYPEEDVNSTMAAKHLVACGRNDKDLPLTHHPSFLAKIQSELKNWLSLNKGGGSDTLNKQQAKEDVNSTMAAKPPVACRRENTDQIHPLTIQLTIRLARTNYGSL</sequence>
<reference evidence="2 3" key="1">
    <citation type="submission" date="2024-01" db="EMBL/GenBank/DDBJ databases">
        <title>The complete chloroplast genome sequence of Lithospermum erythrorhizon: insights into the phylogenetic relationship among Boraginaceae species and the maternal lineages of purple gromwells.</title>
        <authorList>
            <person name="Okada T."/>
            <person name="Watanabe K."/>
        </authorList>
    </citation>
    <scope>NUCLEOTIDE SEQUENCE [LARGE SCALE GENOMIC DNA]</scope>
</reference>